<dbReference type="InterPro" id="IPR052564">
    <property type="entry name" value="N-acetyltrans/Recomb-assoc"/>
</dbReference>
<name>A0ABX9U0K6_9GAMM</name>
<evidence type="ECO:0000313" key="3">
    <source>
        <dbReference type="Proteomes" id="UP000280271"/>
    </source>
</evidence>
<accession>A0ABX9U0K6</accession>
<keyword evidence="3" id="KW-1185">Reference proteome</keyword>
<dbReference type="SUPFAM" id="SSF55729">
    <property type="entry name" value="Acyl-CoA N-acyltransferases (Nat)"/>
    <property type="match status" value="1"/>
</dbReference>
<protein>
    <submittedName>
        <fullName evidence="2">GNAT family N-acetyltransferase</fullName>
    </submittedName>
</protein>
<dbReference type="Proteomes" id="UP000280271">
    <property type="component" value="Unassembled WGS sequence"/>
</dbReference>
<dbReference type="PANTHER" id="PTHR43451:SF1">
    <property type="entry name" value="ACETYLTRANSFERASE"/>
    <property type="match status" value="1"/>
</dbReference>
<reference evidence="2 3" key="1">
    <citation type="submission" date="2018-09" db="EMBL/GenBank/DDBJ databases">
        <title>The draft genome of Acinetobacter sp. strains.</title>
        <authorList>
            <person name="Qin J."/>
            <person name="Feng Y."/>
            <person name="Zong Z."/>
        </authorList>
    </citation>
    <scope>NUCLEOTIDE SEQUENCE [LARGE SCALE GENOMIC DNA]</scope>
    <source>
        <strain evidence="2 3">WCHAc060005</strain>
    </source>
</reference>
<evidence type="ECO:0000313" key="2">
    <source>
        <dbReference type="EMBL" id="RLL24709.1"/>
    </source>
</evidence>
<feature type="domain" description="N-acetyltransferase" evidence="1">
    <location>
        <begin position="8"/>
        <end position="152"/>
    </location>
</feature>
<dbReference type="PROSITE" id="PS51186">
    <property type="entry name" value="GNAT"/>
    <property type="match status" value="1"/>
</dbReference>
<dbReference type="Pfam" id="PF13673">
    <property type="entry name" value="Acetyltransf_10"/>
    <property type="match status" value="1"/>
</dbReference>
<proteinExistence type="predicted"/>
<dbReference type="PANTHER" id="PTHR43451">
    <property type="entry name" value="ACETYLTRANSFERASE (GNAT) FAMILY PROTEIN"/>
    <property type="match status" value="1"/>
</dbReference>
<dbReference type="InterPro" id="IPR016181">
    <property type="entry name" value="Acyl_CoA_acyltransferase"/>
</dbReference>
<dbReference type="EMBL" id="RCHC01000001">
    <property type="protein sequence ID" value="RLL24709.1"/>
    <property type="molecule type" value="Genomic_DNA"/>
</dbReference>
<dbReference type="RefSeq" id="WP_120374321.1">
    <property type="nucleotide sequence ID" value="NZ_RCHC01000001.1"/>
</dbReference>
<dbReference type="InterPro" id="IPR000182">
    <property type="entry name" value="GNAT_dom"/>
</dbReference>
<gene>
    <name evidence="2" type="ORF">D9K81_00625</name>
</gene>
<evidence type="ECO:0000259" key="1">
    <source>
        <dbReference type="PROSITE" id="PS51186"/>
    </source>
</evidence>
<dbReference type="Gene3D" id="3.40.630.30">
    <property type="match status" value="1"/>
</dbReference>
<organism evidence="2 3">
    <name type="scientific">Acinetobacter chengduensis</name>
    <dbReference type="NCBI Taxonomy" id="2420890"/>
    <lineage>
        <taxon>Bacteria</taxon>
        <taxon>Pseudomonadati</taxon>
        <taxon>Pseudomonadota</taxon>
        <taxon>Gammaproteobacteria</taxon>
        <taxon>Moraxellales</taxon>
        <taxon>Moraxellaceae</taxon>
        <taxon>Acinetobacter</taxon>
    </lineage>
</organism>
<sequence>MNRAEKLKNIRLAVHEDAVQIAALIAPYIPQFVLNEQGAQKLQQPVIEALLNHATVHYYVYAPDQHIRAVIAFNSAGHLIHFFTAQSFLRQGLGRLLWQYAEASMLAQGNEHISVNSSCDAQGVYEAFGFYTVSSVIEASGLRFIQMRKDLSRAR</sequence>
<comment type="caution">
    <text evidence="2">The sequence shown here is derived from an EMBL/GenBank/DDBJ whole genome shotgun (WGS) entry which is preliminary data.</text>
</comment>